<organism evidence="1 2">
    <name type="scientific">Agrobacterium genomosp. 2 str. CFBP 5494</name>
    <dbReference type="NCBI Taxonomy" id="1183436"/>
    <lineage>
        <taxon>Bacteria</taxon>
        <taxon>Pseudomonadati</taxon>
        <taxon>Pseudomonadota</taxon>
        <taxon>Alphaproteobacteria</taxon>
        <taxon>Hyphomicrobiales</taxon>
        <taxon>Rhizobiaceae</taxon>
        <taxon>Rhizobium/Agrobacterium group</taxon>
        <taxon>Agrobacterium</taxon>
        <taxon>Agrobacterium tumefaciens complex</taxon>
    </lineage>
</organism>
<keyword evidence="2" id="KW-1185">Reference proteome</keyword>
<dbReference type="AlphaFoldDB" id="A0A9W5B538"/>
<dbReference type="EMBL" id="FBVY01000035">
    <property type="protein sequence ID" value="CUW98952.1"/>
    <property type="molecule type" value="Genomic_DNA"/>
</dbReference>
<protein>
    <submittedName>
        <fullName evidence="1">Uncharacterized protein</fullName>
    </submittedName>
</protein>
<comment type="caution">
    <text evidence="1">The sequence shown here is derived from an EMBL/GenBank/DDBJ whole genome shotgun (WGS) entry which is preliminary data.</text>
</comment>
<accession>A0A9W5B538</accession>
<evidence type="ECO:0000313" key="2">
    <source>
        <dbReference type="Proteomes" id="UP000191933"/>
    </source>
</evidence>
<gene>
    <name evidence="1" type="ORF">AGR2A_Lc60184</name>
</gene>
<reference evidence="1 2" key="1">
    <citation type="submission" date="2016-01" db="EMBL/GenBank/DDBJ databases">
        <authorList>
            <person name="Regsiter A."/>
            <person name="william w."/>
        </authorList>
    </citation>
    <scope>NUCLEOTIDE SEQUENCE [LARGE SCALE GENOMIC DNA]</scope>
    <source>
        <strain evidence="1 2">CFBP 5494</strain>
    </source>
</reference>
<dbReference type="Proteomes" id="UP000191933">
    <property type="component" value="Unassembled WGS sequence"/>
</dbReference>
<evidence type="ECO:0000313" key="1">
    <source>
        <dbReference type="EMBL" id="CUW98952.1"/>
    </source>
</evidence>
<proteinExistence type="predicted"/>
<sequence length="62" mass="7196">MVTDFNQADPTMFPWRETEAGPDFVYQYDVHHFHGYLESMTKSDKPVCGCGCDLLRIIRGLR</sequence>
<name>A0A9W5B538_9HYPH</name>